<reference evidence="1 2" key="1">
    <citation type="journal article" date="2023" name="Plants (Basel)">
        <title>Bridging the Gap: Combining Genomics and Transcriptomics Approaches to Understand Stylosanthes scabra, an Orphan Legume from the Brazilian Caatinga.</title>
        <authorList>
            <person name="Ferreira-Neto J.R.C."/>
            <person name="da Silva M.D."/>
            <person name="Binneck E."/>
            <person name="de Melo N.F."/>
            <person name="da Silva R.H."/>
            <person name="de Melo A.L.T.M."/>
            <person name="Pandolfi V."/>
            <person name="Bustamante F.O."/>
            <person name="Brasileiro-Vidal A.C."/>
            <person name="Benko-Iseppon A.M."/>
        </authorList>
    </citation>
    <scope>NUCLEOTIDE SEQUENCE [LARGE SCALE GENOMIC DNA]</scope>
    <source>
        <tissue evidence="1">Leaves</tissue>
    </source>
</reference>
<name>A0ABU6QMX2_9FABA</name>
<sequence>RKELGRNVVRALGEILDVNLFRMRGAKARILKTLVDFDVIKPLDRVLKIASLHEKVMDLKVKYERIDNFCNYRGHLGHEVHQCSFQLQDAME</sequence>
<accession>A0ABU6QMX2</accession>
<organism evidence="1 2">
    <name type="scientific">Stylosanthes scabra</name>
    <dbReference type="NCBI Taxonomy" id="79078"/>
    <lineage>
        <taxon>Eukaryota</taxon>
        <taxon>Viridiplantae</taxon>
        <taxon>Streptophyta</taxon>
        <taxon>Embryophyta</taxon>
        <taxon>Tracheophyta</taxon>
        <taxon>Spermatophyta</taxon>
        <taxon>Magnoliopsida</taxon>
        <taxon>eudicotyledons</taxon>
        <taxon>Gunneridae</taxon>
        <taxon>Pentapetalae</taxon>
        <taxon>rosids</taxon>
        <taxon>fabids</taxon>
        <taxon>Fabales</taxon>
        <taxon>Fabaceae</taxon>
        <taxon>Papilionoideae</taxon>
        <taxon>50 kb inversion clade</taxon>
        <taxon>dalbergioids sensu lato</taxon>
        <taxon>Dalbergieae</taxon>
        <taxon>Pterocarpus clade</taxon>
        <taxon>Stylosanthes</taxon>
    </lineage>
</organism>
<feature type="non-terminal residue" evidence="1">
    <location>
        <position position="1"/>
    </location>
</feature>
<dbReference type="EMBL" id="JASCZI010000779">
    <property type="protein sequence ID" value="MED6113357.1"/>
    <property type="molecule type" value="Genomic_DNA"/>
</dbReference>
<dbReference type="Proteomes" id="UP001341840">
    <property type="component" value="Unassembled WGS sequence"/>
</dbReference>
<comment type="caution">
    <text evidence="1">The sequence shown here is derived from an EMBL/GenBank/DDBJ whole genome shotgun (WGS) entry which is preliminary data.</text>
</comment>
<evidence type="ECO:0000313" key="1">
    <source>
        <dbReference type="EMBL" id="MED6113357.1"/>
    </source>
</evidence>
<evidence type="ECO:0000313" key="2">
    <source>
        <dbReference type="Proteomes" id="UP001341840"/>
    </source>
</evidence>
<proteinExistence type="predicted"/>
<keyword evidence="2" id="KW-1185">Reference proteome</keyword>
<gene>
    <name evidence="1" type="ORF">PIB30_070000</name>
</gene>
<protein>
    <submittedName>
        <fullName evidence="1">Uncharacterized protein</fullName>
    </submittedName>
</protein>